<dbReference type="InterPro" id="IPR053143">
    <property type="entry name" value="Arylsulfate_ST"/>
</dbReference>
<dbReference type="EMBL" id="VNKQ01000006">
    <property type="protein sequence ID" value="KAG0650207.1"/>
    <property type="molecule type" value="Genomic_DNA"/>
</dbReference>
<organism evidence="2 3">
    <name type="scientific">Hyphodiscus hymeniophilus</name>
    <dbReference type="NCBI Taxonomy" id="353542"/>
    <lineage>
        <taxon>Eukaryota</taxon>
        <taxon>Fungi</taxon>
        <taxon>Dikarya</taxon>
        <taxon>Ascomycota</taxon>
        <taxon>Pezizomycotina</taxon>
        <taxon>Leotiomycetes</taxon>
        <taxon>Helotiales</taxon>
        <taxon>Hyphodiscaceae</taxon>
        <taxon>Hyphodiscus</taxon>
    </lineage>
</organism>
<gene>
    <name evidence="2" type="ORF">D0Z07_3315</name>
</gene>
<name>A0A9P6VLI5_9HELO</name>
<evidence type="ECO:0000313" key="3">
    <source>
        <dbReference type="Proteomes" id="UP000785200"/>
    </source>
</evidence>
<dbReference type="OrthoDB" id="5427350at2759"/>
<evidence type="ECO:0000256" key="1">
    <source>
        <dbReference type="SAM" id="SignalP"/>
    </source>
</evidence>
<protein>
    <recommendedName>
        <fullName evidence="4">ASST-domain-containing protein</fullName>
    </recommendedName>
</protein>
<evidence type="ECO:0008006" key="4">
    <source>
        <dbReference type="Google" id="ProtNLM"/>
    </source>
</evidence>
<keyword evidence="3" id="KW-1185">Reference proteome</keyword>
<reference evidence="2" key="1">
    <citation type="submission" date="2019-07" db="EMBL/GenBank/DDBJ databases">
        <title>Hyphodiscus hymeniophilus genome sequencing and assembly.</title>
        <authorList>
            <person name="Kramer G."/>
            <person name="Nodwell J."/>
        </authorList>
    </citation>
    <scope>NUCLEOTIDE SEQUENCE</scope>
    <source>
        <strain evidence="2">ATCC 34498</strain>
    </source>
</reference>
<evidence type="ECO:0000313" key="2">
    <source>
        <dbReference type="EMBL" id="KAG0650207.1"/>
    </source>
</evidence>
<keyword evidence="1" id="KW-0732">Signal</keyword>
<sequence>MALGYILFLLATAISWTRADVDPFFNDSTFDEGAYGPYPQKSYKSVGLWSPRPNILQWDTQCEDGQYTFWTPRGNRVDEAGAMILDSKGDFVWWRGGYGQVYNMQVQEYRGELYLTFWAGDDTVGGHGAGYYYMLDSSYKQVHKLGAANGLDGDLHEFQITPEGTALISVYEVIDGDLTPFGHEKDGKIWDCLIQEIDLATGKLLFQWRASEHYELTETQREVPNPDPFDFFHLNSIDKDLKGNYLISSRFTFTVTYINGVTGDIIWILGGKRNNFTDLSGGKATGFMYQHDARWSDDYTTITIFDNGAEDWHYVEPYTRGIRIKIDQEAMTAELVTEYANPHHIYGMSQGSLQTLPNGNVLMGYGNTGAMTEYAGDGTVLCDVHFGPETWFGSGDIQSYRTYKFNWVGRPDTKPDIAFVRSDDPASNETSVFVSWNGDTEVRRWVLEGTDDVEAGKWSALNEVARKGFESQILMKNITAPYVRARGLDKDGKVLGETDAWNWKEPKVSYSLPISRSSPSTSLNHAF</sequence>
<dbReference type="InterPro" id="IPR039535">
    <property type="entry name" value="ASST-like"/>
</dbReference>
<dbReference type="PANTHER" id="PTHR35340:SF5">
    <property type="entry name" value="ASST-DOMAIN-CONTAINING PROTEIN"/>
    <property type="match status" value="1"/>
</dbReference>
<proteinExistence type="predicted"/>
<dbReference type="AlphaFoldDB" id="A0A9P6VLI5"/>
<comment type="caution">
    <text evidence="2">The sequence shown here is derived from an EMBL/GenBank/DDBJ whole genome shotgun (WGS) entry which is preliminary data.</text>
</comment>
<feature type="signal peptide" evidence="1">
    <location>
        <begin position="1"/>
        <end position="19"/>
    </location>
</feature>
<accession>A0A9P6VLI5</accession>
<dbReference type="Proteomes" id="UP000785200">
    <property type="component" value="Unassembled WGS sequence"/>
</dbReference>
<dbReference type="PANTHER" id="PTHR35340">
    <property type="entry name" value="PQQ ENZYME REPEAT PROTEIN-RELATED"/>
    <property type="match status" value="1"/>
</dbReference>
<feature type="chain" id="PRO_5040432042" description="ASST-domain-containing protein" evidence="1">
    <location>
        <begin position="20"/>
        <end position="527"/>
    </location>
</feature>
<dbReference type="Pfam" id="PF14269">
    <property type="entry name" value="Arylsulfotran_2"/>
    <property type="match status" value="1"/>
</dbReference>